<evidence type="ECO:0000313" key="1">
    <source>
        <dbReference type="EMBL" id="SUP61174.1"/>
    </source>
</evidence>
<dbReference type="Gene3D" id="1.10.510.10">
    <property type="entry name" value="Transferase(Phosphotransferase) domain 1"/>
    <property type="match status" value="1"/>
</dbReference>
<keyword evidence="1" id="KW-0418">Kinase</keyword>
<dbReference type="Proteomes" id="UP000254621">
    <property type="component" value="Unassembled WGS sequence"/>
</dbReference>
<organism evidence="1 2">
    <name type="scientific">Weissella viridescens</name>
    <name type="common">Lactobacillus viridescens</name>
    <dbReference type="NCBI Taxonomy" id="1629"/>
    <lineage>
        <taxon>Bacteria</taxon>
        <taxon>Bacillati</taxon>
        <taxon>Bacillota</taxon>
        <taxon>Bacilli</taxon>
        <taxon>Lactobacillales</taxon>
        <taxon>Lactobacillaceae</taxon>
        <taxon>Weissella</taxon>
    </lineage>
</organism>
<sequence length="84" mass="9679">MRLDMRDDPIAKKRFENEIRASTELVHPNITQVYDYGDDDGNQYLVTEYISGPDLKRYETDNFHSLNKGRGYHGASLEWCPGGP</sequence>
<gene>
    <name evidence="1" type="primary">prkC_3</name>
    <name evidence="1" type="ORF">NCTC13645_02306</name>
</gene>
<dbReference type="Gene3D" id="3.30.200.20">
    <property type="entry name" value="Phosphorylase Kinase, domain 1"/>
    <property type="match status" value="1"/>
</dbReference>
<dbReference type="AlphaFoldDB" id="A0A380P8M5"/>
<dbReference type="SUPFAM" id="SSF56112">
    <property type="entry name" value="Protein kinase-like (PK-like)"/>
    <property type="match status" value="1"/>
</dbReference>
<protein>
    <submittedName>
        <fullName evidence="1">Serine/threonine-protein kinase PrkC</fullName>
        <ecNumber evidence="1">2.7.11.1</ecNumber>
    </submittedName>
</protein>
<name>A0A380P8M5_WEIVI</name>
<proteinExistence type="predicted"/>
<accession>A0A380P8M5</accession>
<dbReference type="GO" id="GO:0004674">
    <property type="term" value="F:protein serine/threonine kinase activity"/>
    <property type="evidence" value="ECO:0007669"/>
    <property type="project" value="UniProtKB-EC"/>
</dbReference>
<dbReference type="EC" id="2.7.11.1" evidence="1"/>
<dbReference type="EMBL" id="UHIV01000006">
    <property type="protein sequence ID" value="SUP61174.1"/>
    <property type="molecule type" value="Genomic_DNA"/>
</dbReference>
<dbReference type="InterPro" id="IPR011009">
    <property type="entry name" value="Kinase-like_dom_sf"/>
</dbReference>
<reference evidence="1 2" key="1">
    <citation type="submission" date="2018-06" db="EMBL/GenBank/DDBJ databases">
        <authorList>
            <consortium name="Pathogen Informatics"/>
            <person name="Doyle S."/>
        </authorList>
    </citation>
    <scope>NUCLEOTIDE SEQUENCE [LARGE SCALE GENOMIC DNA]</scope>
    <source>
        <strain evidence="1 2">NCTC13645</strain>
    </source>
</reference>
<evidence type="ECO:0000313" key="2">
    <source>
        <dbReference type="Proteomes" id="UP000254621"/>
    </source>
</evidence>
<keyword evidence="1" id="KW-0808">Transferase</keyword>